<protein>
    <recommendedName>
        <fullName evidence="14">MI domain-containing protein</fullName>
    </recommendedName>
</protein>
<keyword evidence="10 13" id="KW-0472">Membrane</keyword>
<dbReference type="eggNOG" id="KOG2140">
    <property type="taxonomic scope" value="Eukaryota"/>
</dbReference>
<proteinExistence type="inferred from homology"/>
<dbReference type="InterPro" id="IPR003891">
    <property type="entry name" value="Initiation_fac_eIF4g_MI"/>
</dbReference>
<dbReference type="InterPro" id="IPR046956">
    <property type="entry name" value="RLP23-like"/>
</dbReference>
<dbReference type="InterPro" id="IPR003591">
    <property type="entry name" value="Leu-rich_rpt_typical-subtyp"/>
</dbReference>
<dbReference type="Pfam" id="PF08263">
    <property type="entry name" value="LRRNT_2"/>
    <property type="match status" value="1"/>
</dbReference>
<dbReference type="PANTHER" id="PTHR48063:SF45">
    <property type="entry name" value="LEUCINE-RICH REPEAT-CONTAINING N-TERMINAL PLANT-TYPE DOMAIN-CONTAINING PROTEIN"/>
    <property type="match status" value="1"/>
</dbReference>
<evidence type="ECO:0000256" key="1">
    <source>
        <dbReference type="ARBA" id="ARBA00004251"/>
    </source>
</evidence>
<dbReference type="PROSITE" id="PS51366">
    <property type="entry name" value="MI"/>
    <property type="match status" value="1"/>
</dbReference>
<comment type="subcellular location">
    <subcellularLocation>
        <location evidence="1">Cell membrane</location>
        <topology evidence="1">Single-pass type I membrane protein</topology>
    </subcellularLocation>
</comment>
<dbReference type="STRING" id="4536.A0A0E0J8T6"/>
<feature type="region of interest" description="Disordered" evidence="12">
    <location>
        <begin position="229"/>
        <end position="254"/>
    </location>
</feature>
<feature type="domain" description="MI" evidence="14">
    <location>
        <begin position="34"/>
        <end position="150"/>
    </location>
</feature>
<evidence type="ECO:0000256" key="5">
    <source>
        <dbReference type="ARBA" id="ARBA00022692"/>
    </source>
</evidence>
<reference evidence="15" key="1">
    <citation type="submission" date="2015-04" db="UniProtKB">
        <authorList>
            <consortium name="EnsemblPlants"/>
        </authorList>
    </citation>
    <scope>IDENTIFICATION</scope>
    <source>
        <strain evidence="15">SL10</strain>
    </source>
</reference>
<evidence type="ECO:0000256" key="12">
    <source>
        <dbReference type="SAM" id="MobiDB-lite"/>
    </source>
</evidence>
<keyword evidence="3" id="KW-1003">Cell membrane</keyword>
<evidence type="ECO:0000256" key="3">
    <source>
        <dbReference type="ARBA" id="ARBA00022475"/>
    </source>
</evidence>
<dbReference type="HOGENOM" id="CLU_000288_18_3_1"/>
<evidence type="ECO:0000256" key="4">
    <source>
        <dbReference type="ARBA" id="ARBA00022614"/>
    </source>
</evidence>
<dbReference type="InterPro" id="IPR013210">
    <property type="entry name" value="LRR_N_plant-typ"/>
</dbReference>
<evidence type="ECO:0000313" key="16">
    <source>
        <dbReference type="Proteomes" id="UP000006591"/>
    </source>
</evidence>
<keyword evidence="8" id="KW-0810">Translation regulation</keyword>
<dbReference type="FunFam" id="3.80.10.10:FF:000213">
    <property type="entry name" value="Tyrosine-sulfated glycopeptide receptor 1"/>
    <property type="match status" value="1"/>
</dbReference>
<keyword evidence="4" id="KW-0433">Leucine-rich repeat</keyword>
<dbReference type="InterPro" id="IPR032675">
    <property type="entry name" value="LRR_dom_sf"/>
</dbReference>
<organism evidence="15">
    <name type="scientific">Oryza nivara</name>
    <name type="common">Indian wild rice</name>
    <name type="synonym">Oryza sativa f. spontanea</name>
    <dbReference type="NCBI Taxonomy" id="4536"/>
    <lineage>
        <taxon>Eukaryota</taxon>
        <taxon>Viridiplantae</taxon>
        <taxon>Streptophyta</taxon>
        <taxon>Embryophyta</taxon>
        <taxon>Tracheophyta</taxon>
        <taxon>Spermatophyta</taxon>
        <taxon>Magnoliopsida</taxon>
        <taxon>Liliopsida</taxon>
        <taxon>Poales</taxon>
        <taxon>Poaceae</taxon>
        <taxon>BOP clade</taxon>
        <taxon>Oryzoideae</taxon>
        <taxon>Oryzeae</taxon>
        <taxon>Oryzinae</taxon>
        <taxon>Oryza</taxon>
    </lineage>
</organism>
<dbReference type="GO" id="GO:0005886">
    <property type="term" value="C:plasma membrane"/>
    <property type="evidence" value="ECO:0007669"/>
    <property type="project" value="UniProtKB-SubCell"/>
</dbReference>
<evidence type="ECO:0000256" key="2">
    <source>
        <dbReference type="ARBA" id="ARBA00009592"/>
    </source>
</evidence>
<evidence type="ECO:0000256" key="11">
    <source>
        <dbReference type="ARBA" id="ARBA00023180"/>
    </source>
</evidence>
<dbReference type="SMART" id="SM00369">
    <property type="entry name" value="LRR_TYP"/>
    <property type="match status" value="6"/>
</dbReference>
<dbReference type="SMART" id="SM00544">
    <property type="entry name" value="MA3"/>
    <property type="match status" value="1"/>
</dbReference>
<dbReference type="Proteomes" id="UP000006591">
    <property type="component" value="Chromosome 12"/>
</dbReference>
<sequence>MRGACVGYVRLEERKKTPPPPQQPEMIPGQHTVEIRRMIYLTIMSSVDFEEAGHKLAEIKLEPAQEMELCIMLLECCSQERTYLPYYGLLAQRLCLINKVYQKNFEKCFAKQYSMIDRLDTNKLGNVANFFAHLLATDALPWHVLAYIRLTEEDTTSSSRIFIKILFHELSDHLGIRQLNKRLSDPKMKDYFDSIFLMDHPKNTRFWINFFTSIGLGGITETLRKYQQTMPAMQQQKSESSSDESGRNPSHSVAAPCQTWHDMWQVMKKKKNRMAKPRFPPPETLKIALLCLLLPLFSPATASIPSAASTSLDRSCIANGRAALLAIKATFFDPNSRLASWQGEDCCSWWGVRCSNRTGHVIKLRLRGNTDDCLSFYGDKLRGEMSYSLVSLQKLRYLDLSCNNFNWSQIPVFLGSLPSLRYLNLSYGFFYGSIPPQLGNISKLSYLDLTSYNYPYNQLYSVDLSWLSHLSSLKYLVMNYVNLTTAMDWVDEINMLPALKVLYLQQCGLRKTVPFLRRSNLTVLEVLDISWNNFRTTIAPNWFWNITSLTFLNIRPCGFYGSIPDEIGRMASLEEVYFQGNNLMSTMIPSSFRNLCNLKLGPEVPPWLRSQTSIQHLQIANTSITTIPDWFWIVFSRAEFLDVAYNQITGTLPATLEFMAAKTMDLSNNRFTGMVPKFPINVTYMYLQRNSLSGPLPSDFGAPLLQSLTLYDNLISGTIPSSLFSLEHLEILDLSGNILGGEIPTYQEDSNPRTGQLIVVNLNSNNLSGEFPLIFRSYPRLVFLDLSYNQFSGNLPLWMGKKFLPILSLLRLRSNMFSGHIPTELTKIDQLQFLDLAENYFSGSIPDSLVNLSAMARTSGYSVLLDEIVLTGQGAMYDIIFFYELVSVQTKGQQLEFSRGISRVVNLDLSKNNFTGAIPQDIGALVALKSLNFSWNLINGEIPETIGQLKQLESLDLSHNELSGEIPSSMQDLNALGTMNLTYNNLSGRIPRGNTMGSYDASSYIGNIGLCGPPLTRNCSGNATSKDLPGNHVDLEHISLYLGMAIGFVLSLWVVLCLLLFKTSWRKSYFMFVDRQQKKISVSVKIRCAVLKRKLGANNR</sequence>
<name>A0A0E0J8T6_ORYNI</name>
<dbReference type="Gramene" id="ONIVA12G07860.1">
    <property type="protein sequence ID" value="ONIVA12G07860.1"/>
    <property type="gene ID" value="ONIVA12G07860"/>
</dbReference>
<dbReference type="Gene3D" id="3.80.10.10">
    <property type="entry name" value="Ribonuclease Inhibitor"/>
    <property type="match status" value="3"/>
</dbReference>
<dbReference type="OMA" id="GPEVPPW"/>
<reference evidence="15" key="2">
    <citation type="submission" date="2018-04" db="EMBL/GenBank/DDBJ databases">
        <title>OnivRS2 (Oryza nivara Reference Sequence Version 2).</title>
        <authorList>
            <person name="Zhang J."/>
            <person name="Kudrna D."/>
            <person name="Lee S."/>
            <person name="Talag J."/>
            <person name="Rajasekar S."/>
            <person name="Welchert J."/>
            <person name="Hsing Y.-I."/>
            <person name="Wing R.A."/>
        </authorList>
    </citation>
    <scope>NUCLEOTIDE SEQUENCE [LARGE SCALE GENOMIC DNA]</scope>
    <source>
        <strain evidence="15">SL10</strain>
    </source>
</reference>
<keyword evidence="9 13" id="KW-1133">Transmembrane helix</keyword>
<dbReference type="GO" id="GO:0006417">
    <property type="term" value="P:regulation of translation"/>
    <property type="evidence" value="ECO:0007669"/>
    <property type="project" value="UniProtKB-KW"/>
</dbReference>
<dbReference type="SUPFAM" id="SSF52058">
    <property type="entry name" value="L domain-like"/>
    <property type="match status" value="2"/>
</dbReference>
<evidence type="ECO:0000256" key="7">
    <source>
        <dbReference type="ARBA" id="ARBA00022737"/>
    </source>
</evidence>
<evidence type="ECO:0000256" key="6">
    <source>
        <dbReference type="ARBA" id="ARBA00022729"/>
    </source>
</evidence>
<accession>A0A0E0J8T6</accession>
<keyword evidence="16" id="KW-1185">Reference proteome</keyword>
<dbReference type="EnsemblPlants" id="ONIVA12G07860.1">
    <property type="protein sequence ID" value="ONIVA12G07860.1"/>
    <property type="gene ID" value="ONIVA12G07860"/>
</dbReference>
<evidence type="ECO:0000256" key="10">
    <source>
        <dbReference type="ARBA" id="ARBA00023136"/>
    </source>
</evidence>
<comment type="similarity">
    <text evidence="2">Belongs to the RLP family.</text>
</comment>
<dbReference type="FunFam" id="3.80.10.10:FF:000649">
    <property type="entry name" value="Leucine Rich Repeat family protein"/>
    <property type="match status" value="1"/>
</dbReference>
<keyword evidence="11" id="KW-0325">Glycoprotein</keyword>
<dbReference type="PRINTS" id="PR00019">
    <property type="entry name" value="LEURICHRPT"/>
</dbReference>
<evidence type="ECO:0000259" key="14">
    <source>
        <dbReference type="PROSITE" id="PS51366"/>
    </source>
</evidence>
<evidence type="ECO:0000313" key="15">
    <source>
        <dbReference type="EnsemblPlants" id="ONIVA12G07860.1"/>
    </source>
</evidence>
<dbReference type="eggNOG" id="KOG0619">
    <property type="taxonomic scope" value="Eukaryota"/>
</dbReference>
<evidence type="ECO:0000256" key="13">
    <source>
        <dbReference type="SAM" id="Phobius"/>
    </source>
</evidence>
<dbReference type="PANTHER" id="PTHR48063">
    <property type="entry name" value="LRR RECEPTOR-LIKE KINASE"/>
    <property type="match status" value="1"/>
</dbReference>
<keyword evidence="5 13" id="KW-0812">Transmembrane</keyword>
<keyword evidence="7" id="KW-0677">Repeat</keyword>
<keyword evidence="6" id="KW-0732">Signal</keyword>
<dbReference type="AlphaFoldDB" id="A0A0E0J8T6"/>
<dbReference type="FunFam" id="3.80.10.10:FF:000581">
    <property type="entry name" value="Leucine Rich Repeat family protein, expressed"/>
    <property type="match status" value="1"/>
</dbReference>
<evidence type="ECO:0000256" key="9">
    <source>
        <dbReference type="ARBA" id="ARBA00022989"/>
    </source>
</evidence>
<dbReference type="Pfam" id="PF02847">
    <property type="entry name" value="MA3"/>
    <property type="match status" value="1"/>
</dbReference>
<dbReference type="SUPFAM" id="SSF52047">
    <property type="entry name" value="RNI-like"/>
    <property type="match status" value="1"/>
</dbReference>
<dbReference type="InterPro" id="IPR001611">
    <property type="entry name" value="Leu-rich_rpt"/>
</dbReference>
<feature type="transmembrane region" description="Helical" evidence="13">
    <location>
        <begin position="1038"/>
        <end position="1061"/>
    </location>
</feature>
<evidence type="ECO:0000256" key="8">
    <source>
        <dbReference type="ARBA" id="ARBA00022845"/>
    </source>
</evidence>
<dbReference type="Pfam" id="PF00560">
    <property type="entry name" value="LRR_1"/>
    <property type="match status" value="9"/>
</dbReference>